<dbReference type="InterPro" id="IPR050602">
    <property type="entry name" value="Malonyl-ACP_OMT"/>
</dbReference>
<evidence type="ECO:0000256" key="3">
    <source>
        <dbReference type="ARBA" id="ARBA00012327"/>
    </source>
</evidence>
<evidence type="ECO:0000256" key="7">
    <source>
        <dbReference type="ARBA" id="ARBA00022756"/>
    </source>
</evidence>
<evidence type="ECO:0000259" key="9">
    <source>
        <dbReference type="Pfam" id="PF08241"/>
    </source>
</evidence>
<evidence type="ECO:0000256" key="6">
    <source>
        <dbReference type="ARBA" id="ARBA00022691"/>
    </source>
</evidence>
<dbReference type="Gene3D" id="3.40.50.150">
    <property type="entry name" value="Vaccinia Virus protein VP39"/>
    <property type="match status" value="1"/>
</dbReference>
<comment type="catalytic activity">
    <reaction evidence="1 8">
        <text>malonyl-[ACP] + S-adenosyl-L-methionine = malonyl-[ACP] methyl ester + S-adenosyl-L-homocysteine</text>
        <dbReference type="Rhea" id="RHEA:17105"/>
        <dbReference type="Rhea" id="RHEA-COMP:9623"/>
        <dbReference type="Rhea" id="RHEA-COMP:9954"/>
        <dbReference type="ChEBI" id="CHEBI:57856"/>
        <dbReference type="ChEBI" id="CHEBI:59789"/>
        <dbReference type="ChEBI" id="CHEBI:78449"/>
        <dbReference type="ChEBI" id="CHEBI:78845"/>
        <dbReference type="EC" id="2.1.1.197"/>
    </reaction>
</comment>
<dbReference type="GO" id="GO:0010340">
    <property type="term" value="F:carboxyl-O-methyltransferase activity"/>
    <property type="evidence" value="ECO:0007669"/>
    <property type="project" value="UniProtKB-UniRule"/>
</dbReference>
<evidence type="ECO:0000256" key="5">
    <source>
        <dbReference type="ARBA" id="ARBA00022679"/>
    </source>
</evidence>
<accession>A9KEC9</accession>
<evidence type="ECO:0000256" key="4">
    <source>
        <dbReference type="ARBA" id="ARBA00022603"/>
    </source>
</evidence>
<dbReference type="PANTHER" id="PTHR13090:SF1">
    <property type="entry name" value="ARGININE-HYDROXYLASE NDUFAF5, MITOCHONDRIAL"/>
    <property type="match status" value="1"/>
</dbReference>
<dbReference type="GO" id="GO:0102130">
    <property type="term" value="F:malonyl-CoA methyltransferase activity"/>
    <property type="evidence" value="ECO:0007669"/>
    <property type="project" value="UniProtKB-EC"/>
</dbReference>
<protein>
    <recommendedName>
        <fullName evidence="3 8">Malonyl-[acyl-carrier protein] O-methyltransferase</fullName>
        <shortName evidence="8">Malonyl-ACP O-methyltransferase</shortName>
        <ecNumber evidence="3 8">2.1.1.197</ecNumber>
    </recommendedName>
    <alternativeName>
        <fullName evidence="8">Biotin synthesis protein BioC</fullName>
    </alternativeName>
</protein>
<dbReference type="InterPro" id="IPR029063">
    <property type="entry name" value="SAM-dependent_MTases_sf"/>
</dbReference>
<dbReference type="InterPro" id="IPR011814">
    <property type="entry name" value="BioC"/>
</dbReference>
<sequence length="281" mass="31566">MPKTQFQVDQNAVKKALHAAARTYDNVGMVPKAIADRLLERLDFIRLNPLCVVDVGARTGYATQQLEERYREAIVVGLDFSVAILQAASSKMMVGEYTALPFADRSVDLIFSNLAFQWSSDLQQTLQECHRVLKPGGLLLFSTVGPDTLKELHSSFADGHRHVHPFYDMHDIGDMLTQLRFTDPVMDTERLIVHYSSVPQLVKDLKQLGAQNASQDRLKGLMGKTQWRQMLTNYENCREENGALPATVEVIYGHAFGTESNSFKNANGEVTVPIDKIIRRN</sequence>
<dbReference type="UniPathway" id="UPA00078"/>
<dbReference type="EC" id="2.1.1.197" evidence="3 8"/>
<dbReference type="NCBIfam" id="TIGR02072">
    <property type="entry name" value="BioC"/>
    <property type="match status" value="1"/>
</dbReference>
<keyword evidence="4 8" id="KW-0489">Methyltransferase</keyword>
<organism evidence="10 11">
    <name type="scientific">Coxiella burnetii (strain Dugway 5J108-111)</name>
    <dbReference type="NCBI Taxonomy" id="434922"/>
    <lineage>
        <taxon>Bacteria</taxon>
        <taxon>Pseudomonadati</taxon>
        <taxon>Pseudomonadota</taxon>
        <taxon>Gammaproteobacteria</taxon>
        <taxon>Legionellales</taxon>
        <taxon>Coxiellaceae</taxon>
        <taxon>Coxiella</taxon>
    </lineage>
</organism>
<reference evidence="10 11" key="1">
    <citation type="journal article" date="2009" name="Infect. Immun.">
        <title>Comparative genomics reveal extensive transposon-mediated genomic plasticity and diversity among potential effector proteins within the genus Coxiella.</title>
        <authorList>
            <person name="Beare P.A."/>
            <person name="Unsworth N."/>
            <person name="Andoh M."/>
            <person name="Voth D.E."/>
            <person name="Omsland A."/>
            <person name="Gilk S.D."/>
            <person name="Williams K.P."/>
            <person name="Sobral B.W."/>
            <person name="Kupko J.J.III."/>
            <person name="Porcella S.F."/>
            <person name="Samuel J.E."/>
            <person name="Heinzen R.A."/>
        </authorList>
    </citation>
    <scope>NUCLEOTIDE SEQUENCE [LARGE SCALE GENOMIC DNA]</scope>
    <source>
        <strain evidence="10 11">Dugway 5J108-111</strain>
    </source>
</reference>
<name>A9KEC9_COXBN</name>
<dbReference type="Pfam" id="PF08241">
    <property type="entry name" value="Methyltransf_11"/>
    <property type="match status" value="1"/>
</dbReference>
<evidence type="ECO:0000256" key="8">
    <source>
        <dbReference type="HAMAP-Rule" id="MF_00835"/>
    </source>
</evidence>
<dbReference type="GO" id="GO:0032259">
    <property type="term" value="P:methylation"/>
    <property type="evidence" value="ECO:0007669"/>
    <property type="project" value="UniProtKB-KW"/>
</dbReference>
<dbReference type="SUPFAM" id="SSF53335">
    <property type="entry name" value="S-adenosyl-L-methionine-dependent methyltransferases"/>
    <property type="match status" value="1"/>
</dbReference>
<comment type="function">
    <text evidence="8">Converts the free carboxyl group of a malonyl-thioester to its methyl ester by transfer of a methyl group from S-adenosyl-L-methionine (SAM). It allows to synthesize pimeloyl-ACP via the fatty acid synthetic pathway.</text>
</comment>
<dbReference type="HAMAP" id="MF_00835">
    <property type="entry name" value="BioC"/>
    <property type="match status" value="1"/>
</dbReference>
<dbReference type="KEGG" id="cbd:CBUD_1611"/>
<dbReference type="GO" id="GO:0009102">
    <property type="term" value="P:biotin biosynthetic process"/>
    <property type="evidence" value="ECO:0007669"/>
    <property type="project" value="UniProtKB-UniRule"/>
</dbReference>
<evidence type="ECO:0000313" key="10">
    <source>
        <dbReference type="EMBL" id="ABS77278.1"/>
    </source>
</evidence>
<dbReference type="InterPro" id="IPR013216">
    <property type="entry name" value="Methyltransf_11"/>
</dbReference>
<keyword evidence="6 8" id="KW-0949">S-adenosyl-L-methionine</keyword>
<dbReference type="EMBL" id="CP000733">
    <property type="protein sequence ID" value="ABS77278.1"/>
    <property type="molecule type" value="Genomic_DNA"/>
</dbReference>
<dbReference type="Proteomes" id="UP000008555">
    <property type="component" value="Chromosome"/>
</dbReference>
<proteinExistence type="inferred from homology"/>
<feature type="domain" description="Methyltransferase type 11" evidence="9">
    <location>
        <begin position="53"/>
        <end position="141"/>
    </location>
</feature>
<dbReference type="CDD" id="cd02440">
    <property type="entry name" value="AdoMet_MTases"/>
    <property type="match status" value="1"/>
</dbReference>
<dbReference type="GO" id="GO:0008757">
    <property type="term" value="F:S-adenosylmethionine-dependent methyltransferase activity"/>
    <property type="evidence" value="ECO:0007669"/>
    <property type="project" value="InterPro"/>
</dbReference>
<dbReference type="RefSeq" id="WP_005771339.1">
    <property type="nucleotide sequence ID" value="NC_009727.1"/>
</dbReference>
<dbReference type="AlphaFoldDB" id="A9KEC9"/>
<gene>
    <name evidence="10" type="primary">bioC.2</name>
    <name evidence="8" type="synonym">bioC</name>
    <name evidence="10" type="ordered locus">CBUD_1611</name>
</gene>
<keyword evidence="5 8" id="KW-0808">Transferase</keyword>
<comment type="similarity">
    <text evidence="8">Belongs to the methyltransferase superfamily.</text>
</comment>
<keyword evidence="7 8" id="KW-0093">Biotin biosynthesis</keyword>
<dbReference type="PANTHER" id="PTHR13090">
    <property type="entry name" value="ARGININE-HYDROXYLASE NDUFAF5, MITOCHONDRIAL"/>
    <property type="match status" value="1"/>
</dbReference>
<evidence type="ECO:0000256" key="1">
    <source>
        <dbReference type="ARBA" id="ARBA00000852"/>
    </source>
</evidence>
<dbReference type="HOGENOM" id="CLU_046586_2_1_6"/>
<evidence type="ECO:0000313" key="11">
    <source>
        <dbReference type="Proteomes" id="UP000008555"/>
    </source>
</evidence>
<evidence type="ECO:0000256" key="2">
    <source>
        <dbReference type="ARBA" id="ARBA00004746"/>
    </source>
</evidence>
<comment type="pathway">
    <text evidence="2 8">Cofactor biosynthesis; biotin biosynthesis.</text>
</comment>